<evidence type="ECO:0000256" key="1">
    <source>
        <dbReference type="SAM" id="Phobius"/>
    </source>
</evidence>
<dbReference type="EMBL" id="CP108254">
    <property type="protein sequence ID" value="WTU45770.1"/>
    <property type="molecule type" value="Genomic_DNA"/>
</dbReference>
<keyword evidence="1" id="KW-0472">Membrane</keyword>
<gene>
    <name evidence="2" type="ORF">OHV25_39885</name>
</gene>
<dbReference type="InterPro" id="IPR019235">
    <property type="entry name" value="DUF2178_TM"/>
</dbReference>
<geneLocation type="plasmid" evidence="2">
    <name>unnamed1</name>
</geneLocation>
<organism evidence="2">
    <name type="scientific">Streptomyces sp. NBC_00060</name>
    <dbReference type="NCBI Taxonomy" id="2975636"/>
    <lineage>
        <taxon>Bacteria</taxon>
        <taxon>Bacillati</taxon>
        <taxon>Actinomycetota</taxon>
        <taxon>Actinomycetes</taxon>
        <taxon>Kitasatosporales</taxon>
        <taxon>Streptomycetaceae</taxon>
        <taxon>Streptomyces</taxon>
    </lineage>
</organism>
<dbReference type="AlphaFoldDB" id="A0AAU2HER8"/>
<feature type="transmembrane region" description="Helical" evidence="1">
    <location>
        <begin position="86"/>
        <end position="105"/>
    </location>
</feature>
<feature type="transmembrane region" description="Helical" evidence="1">
    <location>
        <begin position="111"/>
        <end position="131"/>
    </location>
</feature>
<protein>
    <submittedName>
        <fullName evidence="2">DUF2178 domain-containing protein</fullName>
    </submittedName>
</protein>
<keyword evidence="1" id="KW-1133">Transmembrane helix</keyword>
<feature type="transmembrane region" description="Helical" evidence="1">
    <location>
        <begin position="15"/>
        <end position="34"/>
    </location>
</feature>
<proteinExistence type="predicted"/>
<feature type="transmembrane region" description="Helical" evidence="1">
    <location>
        <begin position="40"/>
        <end position="59"/>
    </location>
</feature>
<keyword evidence="2" id="KW-0614">Plasmid</keyword>
<name>A0AAU2HER8_9ACTN</name>
<accession>A0AAU2HER8</accession>
<dbReference type="Pfam" id="PF09946">
    <property type="entry name" value="DUF2178"/>
    <property type="match status" value="1"/>
</dbReference>
<keyword evidence="1" id="KW-0812">Transmembrane</keyword>
<sequence>MSIDHKPEATRGQRWGVPALGLAIGVGYIAIFMARHEPGMAAAGFVVMAVYVLILVTASRRSEAAALLRGEATDERRHAINQRASAFTMNVLVLVLLAGFVTELIRGHSGHPWDVLCGVSGAVYVASTIFFSRRG</sequence>
<evidence type="ECO:0000313" key="2">
    <source>
        <dbReference type="EMBL" id="WTU45770.1"/>
    </source>
</evidence>
<dbReference type="RefSeq" id="WP_331723559.1">
    <property type="nucleotide sequence ID" value="NZ_CP108254.1"/>
</dbReference>
<reference evidence="2" key="1">
    <citation type="submission" date="2022-10" db="EMBL/GenBank/DDBJ databases">
        <title>The complete genomes of actinobacterial strains from the NBC collection.</title>
        <authorList>
            <person name="Joergensen T.S."/>
            <person name="Alvarez Arevalo M."/>
            <person name="Sterndorff E.B."/>
            <person name="Faurdal D."/>
            <person name="Vuksanovic O."/>
            <person name="Mourched A.-S."/>
            <person name="Charusanti P."/>
            <person name="Shaw S."/>
            <person name="Blin K."/>
            <person name="Weber T."/>
        </authorList>
    </citation>
    <scope>NUCLEOTIDE SEQUENCE</scope>
    <source>
        <strain evidence="2">NBC_00060</strain>
        <plasmid evidence="2">unnamed1</plasmid>
    </source>
</reference>